<dbReference type="GO" id="GO:0015074">
    <property type="term" value="P:DNA integration"/>
    <property type="evidence" value="ECO:0007669"/>
    <property type="project" value="InterPro"/>
</dbReference>
<feature type="domain" description="Integrase catalytic" evidence="1">
    <location>
        <begin position="1"/>
        <end position="141"/>
    </location>
</feature>
<dbReference type="Proteomes" id="UP000638263">
    <property type="component" value="Unassembled WGS sequence"/>
</dbReference>
<keyword evidence="3" id="KW-1185">Reference proteome</keyword>
<dbReference type="EMBL" id="BMMH01000045">
    <property type="protein sequence ID" value="GGL46744.1"/>
    <property type="molecule type" value="Genomic_DNA"/>
</dbReference>
<evidence type="ECO:0000313" key="2">
    <source>
        <dbReference type="EMBL" id="GGL46744.1"/>
    </source>
</evidence>
<reference evidence="2" key="1">
    <citation type="journal article" date="2014" name="Int. J. Syst. Evol. Microbiol.">
        <title>Complete genome sequence of Corynebacterium casei LMG S-19264T (=DSM 44701T), isolated from a smear-ripened cheese.</title>
        <authorList>
            <consortium name="US DOE Joint Genome Institute (JGI-PGF)"/>
            <person name="Walter F."/>
            <person name="Albersmeier A."/>
            <person name="Kalinowski J."/>
            <person name="Ruckert C."/>
        </authorList>
    </citation>
    <scope>NUCLEOTIDE SEQUENCE</scope>
    <source>
        <strain evidence="2">CGMCC 4.3508</strain>
    </source>
</reference>
<evidence type="ECO:0000313" key="3">
    <source>
        <dbReference type="Proteomes" id="UP000638263"/>
    </source>
</evidence>
<dbReference type="Pfam" id="PF00665">
    <property type="entry name" value="rve"/>
    <property type="match status" value="1"/>
</dbReference>
<dbReference type="InterPro" id="IPR050900">
    <property type="entry name" value="Transposase_IS3/IS150/IS904"/>
</dbReference>
<dbReference type="SUPFAM" id="SSF53098">
    <property type="entry name" value="Ribonuclease H-like"/>
    <property type="match status" value="1"/>
</dbReference>
<name>A0A917S1F8_9NOCA</name>
<proteinExistence type="predicted"/>
<reference evidence="2" key="2">
    <citation type="submission" date="2020-09" db="EMBL/GenBank/DDBJ databases">
        <authorList>
            <person name="Sun Q."/>
            <person name="Zhou Y."/>
        </authorList>
    </citation>
    <scope>NUCLEOTIDE SEQUENCE</scope>
    <source>
        <strain evidence="2">CGMCC 4.3508</strain>
    </source>
</reference>
<dbReference type="InterPro" id="IPR001584">
    <property type="entry name" value="Integrase_cat-core"/>
</dbReference>
<accession>A0A917S1F8</accession>
<dbReference type="InterPro" id="IPR012337">
    <property type="entry name" value="RNaseH-like_sf"/>
</dbReference>
<comment type="caution">
    <text evidence="2">The sequence shown here is derived from an EMBL/GenBank/DDBJ whole genome shotgun (WGS) entry which is preliminary data.</text>
</comment>
<dbReference type="PANTHER" id="PTHR46889">
    <property type="entry name" value="TRANSPOSASE INSF FOR INSERTION SEQUENCE IS3B-RELATED"/>
    <property type="match status" value="1"/>
</dbReference>
<dbReference type="AlphaFoldDB" id="A0A917S1F8"/>
<organism evidence="2 3">
    <name type="scientific">Nocardia jinanensis</name>
    <dbReference type="NCBI Taxonomy" id="382504"/>
    <lineage>
        <taxon>Bacteria</taxon>
        <taxon>Bacillati</taxon>
        <taxon>Actinomycetota</taxon>
        <taxon>Actinomycetes</taxon>
        <taxon>Mycobacteriales</taxon>
        <taxon>Nocardiaceae</taxon>
        <taxon>Nocardia</taxon>
    </lineage>
</organism>
<dbReference type="PANTHER" id="PTHR46889:SF4">
    <property type="entry name" value="TRANSPOSASE INSO FOR INSERTION SEQUENCE ELEMENT IS911B-RELATED"/>
    <property type="match status" value="1"/>
</dbReference>
<gene>
    <name evidence="2" type="ORF">GCM10011588_72020</name>
</gene>
<dbReference type="InterPro" id="IPR036397">
    <property type="entry name" value="RNaseH_sf"/>
</dbReference>
<protein>
    <recommendedName>
        <fullName evidence="1">Integrase catalytic domain-containing protein</fullName>
    </recommendedName>
</protein>
<dbReference type="GO" id="GO:0003676">
    <property type="term" value="F:nucleic acid binding"/>
    <property type="evidence" value="ECO:0007669"/>
    <property type="project" value="InterPro"/>
</dbReference>
<dbReference type="PROSITE" id="PS50994">
    <property type="entry name" value="INTEGRASE"/>
    <property type="match status" value="1"/>
</dbReference>
<evidence type="ECO:0000259" key="1">
    <source>
        <dbReference type="PROSITE" id="PS50994"/>
    </source>
</evidence>
<sequence length="150" mass="16874">MYCCAILDCFSKKIVGRSFSTVADTALVDNVVNMAMAERSGNSGLILHADHGSQFTSWSFGENLRRHNLLPSFGTVEDCFDNAAIESFWGLQTELLNTKRWATTLELTIAMANWIDNLYNSGRRRSYLGYTSPDEYEMLCLDIQPTPQLS</sequence>
<dbReference type="Gene3D" id="3.30.420.10">
    <property type="entry name" value="Ribonuclease H-like superfamily/Ribonuclease H"/>
    <property type="match status" value="1"/>
</dbReference>